<dbReference type="PROSITE" id="PS50262">
    <property type="entry name" value="G_PROTEIN_RECEP_F1_2"/>
    <property type="match status" value="1"/>
</dbReference>
<feature type="transmembrane region" description="Helical" evidence="6">
    <location>
        <begin position="28"/>
        <end position="48"/>
    </location>
</feature>
<dbReference type="PANTHER" id="PTHR22945:SF23">
    <property type="entry name" value="SERPENTINE RECEPTOR CLASS DELTA-1-RELATED"/>
    <property type="match status" value="1"/>
</dbReference>
<sequence>MSLTAEAREQLLQELQFTFLMDAVATHLSELICGVGIIANMLLIYVILTKTPIHMRTYAVLLFNFSVFDLLTCIASLFACQKTIFSGISLTYIFHGPCKYVGDWLCYFCHCFVCHAMAHSQWILLISFFYRYRILMDDHTTVVRMAFVTVAFYSMSFVTFLFYYLDRGNEQELMGIMCSLHPTYHYNDTSIWGELVVSGNTTIITVPSLVAIIYMTMTCVPIYVAVHYLRSKTLSTLTDSSLNMSPATKASHQKLVKALTIQAAIPLFWLLASGVFTLAEFGVISGPIPENMTFRLMDCIPVCSPIAAFVFIAPYRNGLFSLLTKVGLMKPKEEIKNVSQIDKPGAKVAPSAMSNKMDCI</sequence>
<gene>
    <name evidence="8" type="ORF">CAMP_LOCUS4413</name>
</gene>
<accession>A0A9P1MZC2</accession>
<comment type="caution">
    <text evidence="8">The sequence shown here is derived from an EMBL/GenBank/DDBJ whole genome shotgun (WGS) entry which is preliminary data.</text>
</comment>
<feature type="transmembrane region" description="Helical" evidence="6">
    <location>
        <begin position="142"/>
        <end position="165"/>
    </location>
</feature>
<keyword evidence="5 6" id="KW-0472">Membrane</keyword>
<dbReference type="Gene3D" id="1.20.1070.10">
    <property type="entry name" value="Rhodopsin 7-helix transmembrane proteins"/>
    <property type="match status" value="1"/>
</dbReference>
<feature type="domain" description="G-protein coupled receptors family 1 profile" evidence="7">
    <location>
        <begin position="39"/>
        <end position="139"/>
    </location>
</feature>
<feature type="transmembrane region" description="Helical" evidence="6">
    <location>
        <begin position="104"/>
        <end position="130"/>
    </location>
</feature>
<dbReference type="InterPro" id="IPR017452">
    <property type="entry name" value="GPCR_Rhodpsn_7TM"/>
</dbReference>
<name>A0A9P1MZC2_9PELO</name>
<evidence type="ECO:0000313" key="8">
    <source>
        <dbReference type="EMBL" id="CAI5441776.1"/>
    </source>
</evidence>
<reference evidence="8" key="1">
    <citation type="submission" date="2022-11" db="EMBL/GenBank/DDBJ databases">
        <authorList>
            <person name="Kikuchi T."/>
        </authorList>
    </citation>
    <scope>NUCLEOTIDE SEQUENCE</scope>
    <source>
        <strain evidence="8">PS1010</strain>
    </source>
</reference>
<dbReference type="SUPFAM" id="SSF81321">
    <property type="entry name" value="Family A G protein-coupled receptor-like"/>
    <property type="match status" value="1"/>
</dbReference>
<dbReference type="PANTHER" id="PTHR22945">
    <property type="entry name" value="SERPENTINE RECEPTOR, CLASS D DELTA"/>
    <property type="match status" value="1"/>
</dbReference>
<dbReference type="Proteomes" id="UP001152747">
    <property type="component" value="Unassembled WGS sequence"/>
</dbReference>
<organism evidence="8 9">
    <name type="scientific">Caenorhabditis angaria</name>
    <dbReference type="NCBI Taxonomy" id="860376"/>
    <lineage>
        <taxon>Eukaryota</taxon>
        <taxon>Metazoa</taxon>
        <taxon>Ecdysozoa</taxon>
        <taxon>Nematoda</taxon>
        <taxon>Chromadorea</taxon>
        <taxon>Rhabditida</taxon>
        <taxon>Rhabditina</taxon>
        <taxon>Rhabditomorpha</taxon>
        <taxon>Rhabditoidea</taxon>
        <taxon>Rhabditidae</taxon>
        <taxon>Peloderinae</taxon>
        <taxon>Caenorhabditis</taxon>
    </lineage>
</organism>
<feature type="transmembrane region" description="Helical" evidence="6">
    <location>
        <begin position="60"/>
        <end position="84"/>
    </location>
</feature>
<dbReference type="InterPro" id="IPR050920">
    <property type="entry name" value="Nematode_rcpt-like_delta"/>
</dbReference>
<evidence type="ECO:0000256" key="1">
    <source>
        <dbReference type="ARBA" id="ARBA00004141"/>
    </source>
</evidence>
<proteinExistence type="inferred from homology"/>
<dbReference type="EMBL" id="CANHGI010000002">
    <property type="protein sequence ID" value="CAI5441776.1"/>
    <property type="molecule type" value="Genomic_DNA"/>
</dbReference>
<evidence type="ECO:0000256" key="4">
    <source>
        <dbReference type="ARBA" id="ARBA00022989"/>
    </source>
</evidence>
<keyword evidence="3 6" id="KW-0812">Transmembrane</keyword>
<evidence type="ECO:0000256" key="2">
    <source>
        <dbReference type="ARBA" id="ARBA00009166"/>
    </source>
</evidence>
<keyword evidence="4 6" id="KW-1133">Transmembrane helix</keyword>
<evidence type="ECO:0000256" key="5">
    <source>
        <dbReference type="ARBA" id="ARBA00023136"/>
    </source>
</evidence>
<comment type="similarity">
    <text evidence="2">Belongs to the nematode receptor-like protein srd family.</text>
</comment>
<feature type="transmembrane region" description="Helical" evidence="6">
    <location>
        <begin position="294"/>
        <end position="315"/>
    </location>
</feature>
<dbReference type="AlphaFoldDB" id="A0A9P1MZC2"/>
<dbReference type="InterPro" id="IPR019421">
    <property type="entry name" value="7TM_GPCR_serpentine_rcpt_Srd"/>
</dbReference>
<evidence type="ECO:0000259" key="7">
    <source>
        <dbReference type="PROSITE" id="PS50262"/>
    </source>
</evidence>
<dbReference type="GO" id="GO:0016020">
    <property type="term" value="C:membrane"/>
    <property type="evidence" value="ECO:0007669"/>
    <property type="project" value="UniProtKB-SubCell"/>
</dbReference>
<protein>
    <recommendedName>
        <fullName evidence="7">G-protein coupled receptors family 1 profile domain-containing protein</fullName>
    </recommendedName>
</protein>
<comment type="subcellular location">
    <subcellularLocation>
        <location evidence="1">Membrane</location>
        <topology evidence="1">Multi-pass membrane protein</topology>
    </subcellularLocation>
</comment>
<dbReference type="OrthoDB" id="5783603at2759"/>
<feature type="transmembrane region" description="Helical" evidence="6">
    <location>
        <begin position="267"/>
        <end position="288"/>
    </location>
</feature>
<feature type="transmembrane region" description="Helical" evidence="6">
    <location>
        <begin position="203"/>
        <end position="226"/>
    </location>
</feature>
<evidence type="ECO:0000313" key="9">
    <source>
        <dbReference type="Proteomes" id="UP001152747"/>
    </source>
</evidence>
<evidence type="ECO:0000256" key="3">
    <source>
        <dbReference type="ARBA" id="ARBA00022692"/>
    </source>
</evidence>
<dbReference type="Pfam" id="PF10317">
    <property type="entry name" value="7TM_GPCR_Srd"/>
    <property type="match status" value="1"/>
</dbReference>
<evidence type="ECO:0000256" key="6">
    <source>
        <dbReference type="SAM" id="Phobius"/>
    </source>
</evidence>
<keyword evidence="9" id="KW-1185">Reference proteome</keyword>